<name>A0AAF0Y370_9TREE</name>
<reference evidence="2" key="1">
    <citation type="submission" date="2023-10" db="EMBL/GenBank/DDBJ databases">
        <authorList>
            <person name="Noh H."/>
        </authorList>
    </citation>
    <scope>NUCLEOTIDE SEQUENCE</scope>
    <source>
        <strain evidence="2">DUCC4014</strain>
    </source>
</reference>
<evidence type="ECO:0000256" key="1">
    <source>
        <dbReference type="SAM" id="MobiDB-lite"/>
    </source>
</evidence>
<feature type="compositionally biased region" description="Low complexity" evidence="1">
    <location>
        <begin position="40"/>
        <end position="52"/>
    </location>
</feature>
<evidence type="ECO:0000313" key="3">
    <source>
        <dbReference type="Proteomes" id="UP000827549"/>
    </source>
</evidence>
<feature type="compositionally biased region" description="Pro residues" evidence="1">
    <location>
        <begin position="373"/>
        <end position="382"/>
    </location>
</feature>
<feature type="compositionally biased region" description="Pro residues" evidence="1">
    <location>
        <begin position="9"/>
        <end position="22"/>
    </location>
</feature>
<dbReference type="RefSeq" id="XP_062622823.1">
    <property type="nucleotide sequence ID" value="XM_062766839.1"/>
</dbReference>
<evidence type="ECO:0000313" key="2">
    <source>
        <dbReference type="EMBL" id="WOO76791.1"/>
    </source>
</evidence>
<protein>
    <submittedName>
        <fullName evidence="2">Uncharacterized protein</fullName>
    </submittedName>
</protein>
<organism evidence="2 3">
    <name type="scientific">Vanrija pseudolonga</name>
    <dbReference type="NCBI Taxonomy" id="143232"/>
    <lineage>
        <taxon>Eukaryota</taxon>
        <taxon>Fungi</taxon>
        <taxon>Dikarya</taxon>
        <taxon>Basidiomycota</taxon>
        <taxon>Agaricomycotina</taxon>
        <taxon>Tremellomycetes</taxon>
        <taxon>Trichosporonales</taxon>
        <taxon>Trichosporonaceae</taxon>
        <taxon>Vanrija</taxon>
    </lineage>
</organism>
<accession>A0AAF0Y370</accession>
<feature type="region of interest" description="Disordered" evidence="1">
    <location>
        <begin position="1"/>
        <end position="112"/>
    </location>
</feature>
<feature type="compositionally biased region" description="Acidic residues" evidence="1">
    <location>
        <begin position="416"/>
        <end position="430"/>
    </location>
</feature>
<gene>
    <name evidence="2" type="ORF">LOC62_01G000408</name>
</gene>
<dbReference type="AlphaFoldDB" id="A0AAF0Y370"/>
<dbReference type="Proteomes" id="UP000827549">
    <property type="component" value="Chromosome 1"/>
</dbReference>
<proteinExistence type="predicted"/>
<sequence>MAARDRVPPALPSSPRPQPPRFPSGDRSRMSPTLVQGPLPSRMPSRPSVGRRGSSETTQFNHNILASSPIPTKDGLGRTPPPLPLRGTSPSVLSGREGSTFSRRGEGISSPPPAELELFAHHCRLFYFSSGSPDDSSAEFISKTLAKLPPAHRAAYTRVQSRLRSQAHLHHLRVRISSFHALMSSTVANGSLSVPARSELTGTRGKTERLERLRSFIHTWHASSAGPLEPFFRGLWSVLRVQSRGPPSAGGAGPKRAVWEVDDAVFLESGGPEFMHEAVTIIKGVLGFEDQPLTTPPKLRRITTLPQVDHSNRARTFSDPFTDRPKPAAVAAQAQRERKPSGRGPAPQPPPSRRRPTAPASPLDSPIRDEPGPSSPLLPVTPDPSGSLVGPARPEDRDLLLPHGQASPLSTLSAESTDDEELNEDDVAAEEADLNRPRFRLWVFPAHIDDEEAERLMALFPASVYRGQGGKNMDARFPLTRPGRALKDLELGTGFDTPWQTITVDELQVQVPKIEAEDEAGVIRSGTGRIWTGAEDRQPGWPGGGWFRFKRWWRRLFGRA</sequence>
<feature type="region of interest" description="Disordered" evidence="1">
    <location>
        <begin position="293"/>
        <end position="430"/>
    </location>
</feature>
<dbReference type="EMBL" id="CP086714">
    <property type="protein sequence ID" value="WOO76791.1"/>
    <property type="molecule type" value="Genomic_DNA"/>
</dbReference>
<dbReference type="GeneID" id="87803667"/>
<keyword evidence="3" id="KW-1185">Reference proteome</keyword>
<feature type="compositionally biased region" description="Polar residues" evidence="1">
    <location>
        <begin position="56"/>
        <end position="70"/>
    </location>
</feature>